<reference evidence="2" key="1">
    <citation type="journal article" date="2014" name="Genome Announc.">
        <title>Draft genome sequences of six enterohepatic helicobacter species isolated from humans and one from rhesus macaques.</title>
        <authorList>
            <person name="Shen Z."/>
            <person name="Sheh A."/>
            <person name="Young S.K."/>
            <person name="Abouelliel A."/>
            <person name="Ward D.V."/>
            <person name="Earl A.M."/>
            <person name="Fox J.G."/>
        </authorList>
    </citation>
    <scope>NUCLEOTIDE SEQUENCE [LARGE SCALE GENOMIC DNA]</scope>
    <source>
        <strain evidence="2">MIT 98-5489</strain>
    </source>
</reference>
<dbReference type="EMBL" id="DS990443">
    <property type="protein sequence ID" value="EEQ63628.1"/>
    <property type="molecule type" value="Genomic_DNA"/>
</dbReference>
<dbReference type="AlphaFoldDB" id="C5F034"/>
<name>C5F034_9HELI</name>
<proteinExistence type="predicted"/>
<gene>
    <name evidence="1" type="ORF">HPMG_01085</name>
</gene>
<organism evidence="1 2">
    <name type="scientific">Helicobacter pullorum MIT 98-5489</name>
    <dbReference type="NCBI Taxonomy" id="537972"/>
    <lineage>
        <taxon>Bacteria</taxon>
        <taxon>Pseudomonadati</taxon>
        <taxon>Campylobacterota</taxon>
        <taxon>Epsilonproteobacteria</taxon>
        <taxon>Campylobacterales</taxon>
        <taxon>Helicobacteraceae</taxon>
        <taxon>Helicobacter</taxon>
    </lineage>
</organism>
<sequence length="34" mass="4043">MLKVLNDKMNVENISLQIVSEAIKPYEIYLEKEF</sequence>
<dbReference type="Proteomes" id="UP000003953">
    <property type="component" value="Unassembled WGS sequence"/>
</dbReference>
<keyword evidence="2" id="KW-1185">Reference proteome</keyword>
<evidence type="ECO:0000313" key="1">
    <source>
        <dbReference type="EMBL" id="EEQ63628.1"/>
    </source>
</evidence>
<evidence type="ECO:0000313" key="2">
    <source>
        <dbReference type="Proteomes" id="UP000003953"/>
    </source>
</evidence>
<dbReference type="HOGENOM" id="CLU_3374141_0_0_7"/>
<accession>C5F034</accession>
<protein>
    <submittedName>
        <fullName evidence="1">Uncharacterized protein</fullName>
    </submittedName>
</protein>